<organism evidence="1 2">
    <name type="scientific">Streptomyces spiralis</name>
    <dbReference type="NCBI Taxonomy" id="66376"/>
    <lineage>
        <taxon>Bacteria</taxon>
        <taxon>Bacillati</taxon>
        <taxon>Actinomycetota</taxon>
        <taxon>Actinomycetes</taxon>
        <taxon>Kitasatosporales</taxon>
        <taxon>Streptomycetaceae</taxon>
        <taxon>Streptomyces</taxon>
    </lineage>
</organism>
<keyword evidence="2" id="KW-1185">Reference proteome</keyword>
<evidence type="ECO:0008006" key="3">
    <source>
        <dbReference type="Google" id="ProtNLM"/>
    </source>
</evidence>
<evidence type="ECO:0000313" key="1">
    <source>
        <dbReference type="EMBL" id="GHE80126.1"/>
    </source>
</evidence>
<accession>A0A919A0M0</accession>
<sequence>MTSYRYLTCDAVSGSVLAWDLPLTDVSYGPELNGPGQMQATLEPHLAHVLGSMVDPGNTLIFAERDSRLMWGGLIWRAEPEGAKYPIEAAGFGSYLNKRHDVDGNLNGRGPYTNADPCKLIRDVWAYCQSQADGDLGVVVDGTTSKATIGTPEEPYATAWWEAPALGDVVSDAVAVFGGPEWTERVSWVGGKPERRIQIGWPRLGTRRTDVSFTSGVNIVDSTPVTYDGDAYAQVVVALGAGEGQARRHVVDAVRDGRLRLEEVLDLPTVKGQDQLAAKARQGRVARQKRGSIEQVELIDHPAARFGSFQVGDDVRVQVHDQWTDYDGWARVTGWTLTPAQGDQQERMSVSLAPADSFIYGG</sequence>
<name>A0A919A0M0_9ACTN</name>
<dbReference type="EMBL" id="BNBC01000017">
    <property type="protein sequence ID" value="GHE80126.1"/>
    <property type="molecule type" value="Genomic_DNA"/>
</dbReference>
<dbReference type="RefSeq" id="WP_189902003.1">
    <property type="nucleotide sequence ID" value="NZ_BNBC01000017.1"/>
</dbReference>
<dbReference type="Proteomes" id="UP000641386">
    <property type="component" value="Unassembled WGS sequence"/>
</dbReference>
<reference evidence="1" key="2">
    <citation type="submission" date="2020-09" db="EMBL/GenBank/DDBJ databases">
        <authorList>
            <person name="Sun Q."/>
            <person name="Ohkuma M."/>
        </authorList>
    </citation>
    <scope>NUCLEOTIDE SEQUENCE</scope>
    <source>
        <strain evidence="1">JCM 3302</strain>
    </source>
</reference>
<comment type="caution">
    <text evidence="1">The sequence shown here is derived from an EMBL/GenBank/DDBJ whole genome shotgun (WGS) entry which is preliminary data.</text>
</comment>
<dbReference type="AlphaFoldDB" id="A0A919A0M0"/>
<reference evidence="1" key="1">
    <citation type="journal article" date="2014" name="Int. J. Syst. Evol. Microbiol.">
        <title>Complete genome sequence of Corynebacterium casei LMG S-19264T (=DSM 44701T), isolated from a smear-ripened cheese.</title>
        <authorList>
            <consortium name="US DOE Joint Genome Institute (JGI-PGF)"/>
            <person name="Walter F."/>
            <person name="Albersmeier A."/>
            <person name="Kalinowski J."/>
            <person name="Ruckert C."/>
        </authorList>
    </citation>
    <scope>NUCLEOTIDE SEQUENCE</scope>
    <source>
        <strain evidence="1">JCM 3302</strain>
    </source>
</reference>
<proteinExistence type="predicted"/>
<gene>
    <name evidence="1" type="ORF">GCM10014715_39370</name>
</gene>
<protein>
    <recommendedName>
        <fullName evidence="3">Minor tail protein</fullName>
    </recommendedName>
</protein>
<evidence type="ECO:0000313" key="2">
    <source>
        <dbReference type="Proteomes" id="UP000641386"/>
    </source>
</evidence>